<feature type="transmembrane region" description="Helical" evidence="1">
    <location>
        <begin position="116"/>
        <end position="137"/>
    </location>
</feature>
<protein>
    <submittedName>
        <fullName evidence="2">Uncharacterized protein</fullName>
    </submittedName>
</protein>
<sequence length="313" mass="34283">MTPEEAVEVSSIGLALSMDVAANIVLFSVLFGLYSLAYYISIYIYFKTKGDAGNAKHAMICVLLGNYVLMLIFCVSSVASTPETVQHDLILTLPGGIMEQIVAANSRSQITVYQNLLTWLSNLIPLIADAVIMWRAWAVWMDNRKVKGTLLLFMLADIDTTATTAQQNDTAFRAWLHYKSMNSISIRRKKTQSERILLLLVESGAIYIIVQLLMITTLALSTNASGTSTISFVVSLIGQFYVSAASLNPVLIFILVQTQNTYDQSFHLEDISTPSQQAQLQQVSVILHNLEGTPAEVGLADQGTSPTNMDGST</sequence>
<dbReference type="Proteomes" id="UP000772434">
    <property type="component" value="Unassembled WGS sequence"/>
</dbReference>
<gene>
    <name evidence="2" type="ORF">BDP27DRAFT_1357833</name>
</gene>
<dbReference type="AlphaFoldDB" id="A0A9P5Q8S4"/>
<feature type="transmembrane region" description="Helical" evidence="1">
    <location>
        <begin position="58"/>
        <end position="79"/>
    </location>
</feature>
<feature type="transmembrane region" description="Helical" evidence="1">
    <location>
        <begin position="20"/>
        <end position="46"/>
    </location>
</feature>
<keyword evidence="3" id="KW-1185">Reference proteome</keyword>
<organism evidence="2 3">
    <name type="scientific">Rhodocollybia butyracea</name>
    <dbReference type="NCBI Taxonomy" id="206335"/>
    <lineage>
        <taxon>Eukaryota</taxon>
        <taxon>Fungi</taxon>
        <taxon>Dikarya</taxon>
        <taxon>Basidiomycota</taxon>
        <taxon>Agaricomycotina</taxon>
        <taxon>Agaricomycetes</taxon>
        <taxon>Agaricomycetidae</taxon>
        <taxon>Agaricales</taxon>
        <taxon>Marasmiineae</taxon>
        <taxon>Omphalotaceae</taxon>
        <taxon>Rhodocollybia</taxon>
    </lineage>
</organism>
<dbReference type="OrthoDB" id="3226582at2759"/>
<feature type="transmembrane region" description="Helical" evidence="1">
    <location>
        <begin position="196"/>
        <end position="220"/>
    </location>
</feature>
<reference evidence="2" key="1">
    <citation type="submission" date="2020-11" db="EMBL/GenBank/DDBJ databases">
        <authorList>
            <consortium name="DOE Joint Genome Institute"/>
            <person name="Ahrendt S."/>
            <person name="Riley R."/>
            <person name="Andreopoulos W."/>
            <person name="Labutti K."/>
            <person name="Pangilinan J."/>
            <person name="Ruiz-Duenas F.J."/>
            <person name="Barrasa J.M."/>
            <person name="Sanchez-Garcia M."/>
            <person name="Camarero S."/>
            <person name="Miyauchi S."/>
            <person name="Serrano A."/>
            <person name="Linde D."/>
            <person name="Babiker R."/>
            <person name="Drula E."/>
            <person name="Ayuso-Fernandez I."/>
            <person name="Pacheco R."/>
            <person name="Padilla G."/>
            <person name="Ferreira P."/>
            <person name="Barriuso J."/>
            <person name="Kellner H."/>
            <person name="Castanera R."/>
            <person name="Alfaro M."/>
            <person name="Ramirez L."/>
            <person name="Pisabarro A.G."/>
            <person name="Kuo A."/>
            <person name="Tritt A."/>
            <person name="Lipzen A."/>
            <person name="He G."/>
            <person name="Yan M."/>
            <person name="Ng V."/>
            <person name="Cullen D."/>
            <person name="Martin F."/>
            <person name="Rosso M.-N."/>
            <person name="Henrissat B."/>
            <person name="Hibbett D."/>
            <person name="Martinez A.T."/>
            <person name="Grigoriev I.V."/>
        </authorList>
    </citation>
    <scope>NUCLEOTIDE SEQUENCE</scope>
    <source>
        <strain evidence="2">AH 40177</strain>
    </source>
</reference>
<name>A0A9P5Q8S4_9AGAR</name>
<dbReference type="EMBL" id="JADNRY010000006">
    <property type="protein sequence ID" value="KAF9076347.1"/>
    <property type="molecule type" value="Genomic_DNA"/>
</dbReference>
<keyword evidence="1" id="KW-0812">Transmembrane</keyword>
<comment type="caution">
    <text evidence="2">The sequence shown here is derived from an EMBL/GenBank/DDBJ whole genome shotgun (WGS) entry which is preliminary data.</text>
</comment>
<accession>A0A9P5Q8S4</accession>
<evidence type="ECO:0000313" key="3">
    <source>
        <dbReference type="Proteomes" id="UP000772434"/>
    </source>
</evidence>
<evidence type="ECO:0000313" key="2">
    <source>
        <dbReference type="EMBL" id="KAF9076347.1"/>
    </source>
</evidence>
<feature type="transmembrane region" description="Helical" evidence="1">
    <location>
        <begin position="232"/>
        <end position="256"/>
    </location>
</feature>
<keyword evidence="1" id="KW-0472">Membrane</keyword>
<proteinExistence type="predicted"/>
<evidence type="ECO:0000256" key="1">
    <source>
        <dbReference type="SAM" id="Phobius"/>
    </source>
</evidence>
<keyword evidence="1" id="KW-1133">Transmembrane helix</keyword>